<keyword evidence="3" id="KW-1185">Reference proteome</keyword>
<gene>
    <name evidence="2" type="ORF">FOL47_007641</name>
</gene>
<comment type="caution">
    <text evidence="2">The sequence shown here is derived from an EMBL/GenBank/DDBJ whole genome shotgun (WGS) entry which is preliminary data.</text>
</comment>
<dbReference type="EMBL" id="JAAPAO010000046">
    <property type="protein sequence ID" value="KAF4675503.1"/>
    <property type="molecule type" value="Genomic_DNA"/>
</dbReference>
<organism evidence="2 3">
    <name type="scientific">Perkinsus chesapeaki</name>
    <name type="common">Clam parasite</name>
    <name type="synonym">Perkinsus andrewsi</name>
    <dbReference type="NCBI Taxonomy" id="330153"/>
    <lineage>
        <taxon>Eukaryota</taxon>
        <taxon>Sar</taxon>
        <taxon>Alveolata</taxon>
        <taxon>Perkinsozoa</taxon>
        <taxon>Perkinsea</taxon>
        <taxon>Perkinsida</taxon>
        <taxon>Perkinsidae</taxon>
        <taxon>Perkinsus</taxon>
    </lineage>
</organism>
<proteinExistence type="predicted"/>
<dbReference type="Proteomes" id="UP000591131">
    <property type="component" value="Unassembled WGS sequence"/>
</dbReference>
<evidence type="ECO:0000313" key="2">
    <source>
        <dbReference type="EMBL" id="KAF4675503.1"/>
    </source>
</evidence>
<protein>
    <submittedName>
        <fullName evidence="2">Uncharacterized protein</fullName>
    </submittedName>
</protein>
<evidence type="ECO:0000256" key="1">
    <source>
        <dbReference type="SAM" id="MobiDB-lite"/>
    </source>
</evidence>
<reference evidence="2 3" key="1">
    <citation type="submission" date="2020-04" db="EMBL/GenBank/DDBJ databases">
        <title>Perkinsus chesapeaki whole genome sequence.</title>
        <authorList>
            <person name="Bogema D.R."/>
        </authorList>
    </citation>
    <scope>NUCLEOTIDE SEQUENCE [LARGE SCALE GENOMIC DNA]</scope>
    <source>
        <strain evidence="2">ATCC PRA-425</strain>
    </source>
</reference>
<dbReference type="OrthoDB" id="424144at2759"/>
<sequence length="340" mass="36277">MATSSIAGSLHHHPPSPPIQSYRQRGVCEQAIVSAVISDGVNTATVGPLSFDMALLESIKINNTIINISPPCQVVLKRRGDPSGVEVDPEFGIKIARGYRVVTIDVCDASSDFFDSLTNFFCHGAYCRSPSVGRSKLVRPRVVRARIDDDMCQVIDDMIMGFGEAVSCVYDSVEKFVDIMLGVDETKSSLSCSVRSTGGAVEATASTSTTSSSSSQTSTSDMMIVSSKDSTPTLADEEGWEFQEAFDTTESEFTSIECESSDDDDMSFVGTPRTGFSDQARSEIDEAVARAIGAGLSVTDVTFGGNDGEKIEAVVVDCDVADGFCQIECDESDDGSWVAI</sequence>
<feature type="compositionally biased region" description="Low complexity" evidence="1">
    <location>
        <begin position="203"/>
        <end position="220"/>
    </location>
</feature>
<evidence type="ECO:0000313" key="3">
    <source>
        <dbReference type="Proteomes" id="UP000591131"/>
    </source>
</evidence>
<feature type="region of interest" description="Disordered" evidence="1">
    <location>
        <begin position="1"/>
        <end position="21"/>
    </location>
</feature>
<name>A0A7J6MVD5_PERCH</name>
<dbReference type="AlphaFoldDB" id="A0A7J6MVD5"/>
<feature type="region of interest" description="Disordered" evidence="1">
    <location>
        <begin position="203"/>
        <end position="223"/>
    </location>
</feature>
<accession>A0A7J6MVD5</accession>